<sequence length="44" mass="4661">MYVTDLAGNVYAADLDGSNRREILVLQGNLTGIARVVLPTGTRG</sequence>
<proteinExistence type="predicted"/>
<dbReference type="RefSeq" id="WP_345516685.1">
    <property type="nucleotide sequence ID" value="NZ_BAAAXD010000039.1"/>
</dbReference>
<gene>
    <name evidence="1" type="ORF">ACFFTL_15180</name>
</gene>
<organism evidence="1 2">
    <name type="scientific">Streptomyces yanii</name>
    <dbReference type="NCBI Taxonomy" id="78510"/>
    <lineage>
        <taxon>Bacteria</taxon>
        <taxon>Bacillati</taxon>
        <taxon>Actinomycetota</taxon>
        <taxon>Actinomycetes</taxon>
        <taxon>Kitasatosporales</taxon>
        <taxon>Streptomycetaceae</taxon>
        <taxon>Streptomyces</taxon>
    </lineage>
</organism>
<keyword evidence="2" id="KW-1185">Reference proteome</keyword>
<comment type="caution">
    <text evidence="1">The sequence shown here is derived from an EMBL/GenBank/DDBJ whole genome shotgun (WGS) entry which is preliminary data.</text>
</comment>
<evidence type="ECO:0000313" key="1">
    <source>
        <dbReference type="EMBL" id="MFB9573625.1"/>
    </source>
</evidence>
<name>A0ABV5R703_9ACTN</name>
<accession>A0ABV5R703</accession>
<evidence type="ECO:0008006" key="3">
    <source>
        <dbReference type="Google" id="ProtNLM"/>
    </source>
</evidence>
<reference evidence="1 2" key="1">
    <citation type="submission" date="2024-09" db="EMBL/GenBank/DDBJ databases">
        <authorList>
            <person name="Sun Q."/>
            <person name="Mori K."/>
        </authorList>
    </citation>
    <scope>NUCLEOTIDE SEQUENCE [LARGE SCALE GENOMIC DNA]</scope>
    <source>
        <strain evidence="1 2">JCM 3331</strain>
    </source>
</reference>
<dbReference type="Proteomes" id="UP001589710">
    <property type="component" value="Unassembled WGS sequence"/>
</dbReference>
<evidence type="ECO:0000313" key="2">
    <source>
        <dbReference type="Proteomes" id="UP001589710"/>
    </source>
</evidence>
<dbReference type="EMBL" id="JBHMCG010000063">
    <property type="protein sequence ID" value="MFB9573625.1"/>
    <property type="molecule type" value="Genomic_DNA"/>
</dbReference>
<protein>
    <recommendedName>
        <fullName evidence="3">SMP-30/Gluconolactonase/LRE-like region domain-containing protein</fullName>
    </recommendedName>
</protein>